<organism evidence="1 2">
    <name type="scientific">Candidatus Taylorbacteria bacterium RIFCSPHIGHO2_12_FULL_45_16</name>
    <dbReference type="NCBI Taxonomy" id="1802315"/>
    <lineage>
        <taxon>Bacteria</taxon>
        <taxon>Candidatus Tayloriibacteriota</taxon>
    </lineage>
</organism>
<dbReference type="AlphaFoldDB" id="A0A1G2MYU1"/>
<evidence type="ECO:0000313" key="2">
    <source>
        <dbReference type="Proteomes" id="UP000178089"/>
    </source>
</evidence>
<evidence type="ECO:0000313" key="1">
    <source>
        <dbReference type="EMBL" id="OHA29040.1"/>
    </source>
</evidence>
<dbReference type="InterPro" id="IPR014942">
    <property type="entry name" value="AbiEii"/>
</dbReference>
<dbReference type="Proteomes" id="UP000178089">
    <property type="component" value="Unassembled WGS sequence"/>
</dbReference>
<gene>
    <name evidence="1" type="ORF">A3F51_01815</name>
</gene>
<comment type="caution">
    <text evidence="1">The sequence shown here is derived from an EMBL/GenBank/DDBJ whole genome shotgun (WGS) entry which is preliminary data.</text>
</comment>
<evidence type="ECO:0008006" key="3">
    <source>
        <dbReference type="Google" id="ProtNLM"/>
    </source>
</evidence>
<protein>
    <recommendedName>
        <fullName evidence="3">Nucleotidyl transferase AbiEii/AbiGii toxin family protein</fullName>
    </recommendedName>
</protein>
<proteinExistence type="predicted"/>
<dbReference type="STRING" id="1802315.A3F51_01815"/>
<accession>A0A1G2MYU1</accession>
<dbReference type="Pfam" id="PF08843">
    <property type="entry name" value="AbiEii"/>
    <property type="match status" value="2"/>
</dbReference>
<name>A0A1G2MYU1_9BACT</name>
<sequence>MTFQFFSTGGWYLAGGTALALQVGHCKSVDLDFFTTEKSFDEKKAEETLSMLGAWKTTSLSPGTIFGEIDGAKISLIAYPFVTFSKPFLKIGTVSLVRPEDIAAMKIVAICQRGKKRDFIDLYWISLHVQDLMKSIESAQLQYSVKQNPSHVLKSLVYFEDAEDDPTPEIYFEVSWKVVKEFFRKEVQRITKSLINLA</sequence>
<reference evidence="1 2" key="1">
    <citation type="journal article" date="2016" name="Nat. Commun.">
        <title>Thousands of microbial genomes shed light on interconnected biogeochemical processes in an aquifer system.</title>
        <authorList>
            <person name="Anantharaman K."/>
            <person name="Brown C.T."/>
            <person name="Hug L.A."/>
            <person name="Sharon I."/>
            <person name="Castelle C.J."/>
            <person name="Probst A.J."/>
            <person name="Thomas B.C."/>
            <person name="Singh A."/>
            <person name="Wilkins M.J."/>
            <person name="Karaoz U."/>
            <person name="Brodie E.L."/>
            <person name="Williams K.H."/>
            <person name="Hubbard S.S."/>
            <person name="Banfield J.F."/>
        </authorList>
    </citation>
    <scope>NUCLEOTIDE SEQUENCE [LARGE SCALE GENOMIC DNA]</scope>
</reference>
<dbReference type="EMBL" id="MHRT01000006">
    <property type="protein sequence ID" value="OHA29040.1"/>
    <property type="molecule type" value="Genomic_DNA"/>
</dbReference>